<feature type="compositionally biased region" description="Acidic residues" evidence="1">
    <location>
        <begin position="542"/>
        <end position="554"/>
    </location>
</feature>
<protein>
    <submittedName>
        <fullName evidence="2">Uncharacterized protein</fullName>
    </submittedName>
</protein>
<dbReference type="OrthoDB" id="3268696at2759"/>
<name>A0A5C3KCY1_COPMA</name>
<evidence type="ECO:0000313" key="3">
    <source>
        <dbReference type="Proteomes" id="UP000307440"/>
    </source>
</evidence>
<reference evidence="2 3" key="1">
    <citation type="journal article" date="2019" name="Nat. Ecol. Evol.">
        <title>Megaphylogeny resolves global patterns of mushroom evolution.</title>
        <authorList>
            <person name="Varga T."/>
            <person name="Krizsan K."/>
            <person name="Foldi C."/>
            <person name="Dima B."/>
            <person name="Sanchez-Garcia M."/>
            <person name="Sanchez-Ramirez S."/>
            <person name="Szollosi G.J."/>
            <person name="Szarkandi J.G."/>
            <person name="Papp V."/>
            <person name="Albert L."/>
            <person name="Andreopoulos W."/>
            <person name="Angelini C."/>
            <person name="Antonin V."/>
            <person name="Barry K.W."/>
            <person name="Bougher N.L."/>
            <person name="Buchanan P."/>
            <person name="Buyck B."/>
            <person name="Bense V."/>
            <person name="Catcheside P."/>
            <person name="Chovatia M."/>
            <person name="Cooper J."/>
            <person name="Damon W."/>
            <person name="Desjardin D."/>
            <person name="Finy P."/>
            <person name="Geml J."/>
            <person name="Haridas S."/>
            <person name="Hughes K."/>
            <person name="Justo A."/>
            <person name="Karasinski D."/>
            <person name="Kautmanova I."/>
            <person name="Kiss B."/>
            <person name="Kocsube S."/>
            <person name="Kotiranta H."/>
            <person name="LaButti K.M."/>
            <person name="Lechner B.E."/>
            <person name="Liimatainen K."/>
            <person name="Lipzen A."/>
            <person name="Lukacs Z."/>
            <person name="Mihaltcheva S."/>
            <person name="Morgado L.N."/>
            <person name="Niskanen T."/>
            <person name="Noordeloos M.E."/>
            <person name="Ohm R.A."/>
            <person name="Ortiz-Santana B."/>
            <person name="Ovrebo C."/>
            <person name="Racz N."/>
            <person name="Riley R."/>
            <person name="Savchenko A."/>
            <person name="Shiryaev A."/>
            <person name="Soop K."/>
            <person name="Spirin V."/>
            <person name="Szebenyi C."/>
            <person name="Tomsovsky M."/>
            <person name="Tulloss R.E."/>
            <person name="Uehling J."/>
            <person name="Grigoriev I.V."/>
            <person name="Vagvolgyi C."/>
            <person name="Papp T."/>
            <person name="Martin F.M."/>
            <person name="Miettinen O."/>
            <person name="Hibbett D.S."/>
            <person name="Nagy L.G."/>
        </authorList>
    </citation>
    <scope>NUCLEOTIDE SEQUENCE [LARGE SCALE GENOMIC DNA]</scope>
    <source>
        <strain evidence="2 3">CBS 121175</strain>
    </source>
</reference>
<organism evidence="2 3">
    <name type="scientific">Coprinopsis marcescibilis</name>
    <name type="common">Agaric fungus</name>
    <name type="synonym">Psathyrella marcescibilis</name>
    <dbReference type="NCBI Taxonomy" id="230819"/>
    <lineage>
        <taxon>Eukaryota</taxon>
        <taxon>Fungi</taxon>
        <taxon>Dikarya</taxon>
        <taxon>Basidiomycota</taxon>
        <taxon>Agaricomycotina</taxon>
        <taxon>Agaricomycetes</taxon>
        <taxon>Agaricomycetidae</taxon>
        <taxon>Agaricales</taxon>
        <taxon>Agaricineae</taxon>
        <taxon>Psathyrellaceae</taxon>
        <taxon>Coprinopsis</taxon>
    </lineage>
</organism>
<gene>
    <name evidence="2" type="ORF">FA15DRAFT_710457</name>
</gene>
<dbReference type="AlphaFoldDB" id="A0A5C3KCY1"/>
<feature type="region of interest" description="Disordered" evidence="1">
    <location>
        <begin position="495"/>
        <end position="579"/>
    </location>
</feature>
<dbReference type="Proteomes" id="UP000307440">
    <property type="component" value="Unassembled WGS sequence"/>
</dbReference>
<keyword evidence="3" id="KW-1185">Reference proteome</keyword>
<sequence length="954" mass="108674">MSTNVQSANSEANDPDRLWRYAFKPRYPMFGTKRPELPRLKDHHSQDIIARVQCLFKKCVYVAEAQRRGYWVLVNTQVLPNDGGLRFSDPQWCRDDCPWMGYYPCSGLNEGSYLKPVQLPNTALQNAIYQLDNLYHLDFSIVDSWKALEADMDAVSSELEGELKHLPSFRRPPGPSRYRYDNRYPDPVDAYNSARYARNAFSQFAAYITFLMSFWHFPSYHSPLEPMVALVQSRNQVARLALPKMIHDSCIADFRLGIRAGLMFNLFNPHAWLPYIHVIAEVGVPIWLYCGEHPADQIQTHDIPGSPDILNAARIWTPSHVVEELAFAKFLSHSILLPPEISNPFHDETRTNKGVCVLIPRLTSFARPDNDYRPGCHPDYFFAERRRDIRLWMNAPYISETYKQVANAESSRTVWEDHLKKMPMFLWYKENDRWFREEIHTANKKYLWTAHDHTQRFYSPTRRQFDLCWHLNPDAGVVDISLAGNDIDVIAPDAFDDLPLPHTPTPSSEVPQPAIPDTPESPEHAHTPIARGSSLPYQVDPYVDDESDYGDDLEDSPRPPSMPGPRSSTSSSALPAPRATLSSSSRITCALWGWQDIMLYRFGYRPELPDISAGGSNEASLPLDRAGQFLGTKNLPETLSSSQKESIVAIARELSNKDLNTGDLNPRWDISDGTGCLTLPALYQIQRIQYARGDLVTARYIVGVPTQSLEQQWWVLVVTPGTLLDVLRSQGGIMASARNLAARGVRFWTARFESLSVKPQPEDIAREGIGAVMEGSCVTPEQYEDYERIRDAFLDSPRGHLALKAGGIIWRLSKHKFELRAATSAPSTQARILGQVVGRTSTHTLVDDVLRDDEKDIILGSYALRGREPDKPECVNVQIWPSEYAFSAAGFNIGQWTDDCERWFNNHLAQIRNGRAKPKVSKAWRSELRMYRGPRTAWLRYEEWADEYAKRKLL</sequence>
<accession>A0A5C3KCY1</accession>
<feature type="compositionally biased region" description="Low complexity" evidence="1">
    <location>
        <begin position="564"/>
        <end position="579"/>
    </location>
</feature>
<evidence type="ECO:0000256" key="1">
    <source>
        <dbReference type="SAM" id="MobiDB-lite"/>
    </source>
</evidence>
<evidence type="ECO:0000313" key="2">
    <source>
        <dbReference type="EMBL" id="TFK17794.1"/>
    </source>
</evidence>
<dbReference type="EMBL" id="ML210462">
    <property type="protein sequence ID" value="TFK17794.1"/>
    <property type="molecule type" value="Genomic_DNA"/>
</dbReference>
<proteinExistence type="predicted"/>